<dbReference type="Proteomes" id="UP000005536">
    <property type="component" value="Unassembled WGS sequence"/>
</dbReference>
<comment type="caution">
    <text evidence="1">The sequence shown here is derived from an EMBL/GenBank/DDBJ whole genome shotgun (WGS) entry which is preliminary data.</text>
</comment>
<evidence type="ECO:0000313" key="2">
    <source>
        <dbReference type="Proteomes" id="UP000005536"/>
    </source>
</evidence>
<sequence length="42" mass="4868">MNKAFRLLPGIHSNKPHLRYDKTNKNTRWNAGVSIMQSDITL</sequence>
<accession>D4DVF7</accession>
<reference evidence="1 2" key="1">
    <citation type="submission" date="2010-02" db="EMBL/GenBank/DDBJ databases">
        <authorList>
            <person name="Weinstock G."/>
            <person name="Sodergren E."/>
            <person name="Clifton S."/>
            <person name="Fulton L."/>
            <person name="Fulton B."/>
            <person name="Courtney L."/>
            <person name="Fronick C."/>
            <person name="Harrison M."/>
            <person name="Strong C."/>
            <person name="Farmer C."/>
            <person name="Delahaunty K."/>
            <person name="Markovic C."/>
            <person name="Hall O."/>
            <person name="Minx P."/>
            <person name="Tomlinson C."/>
            <person name="Mitreva M."/>
            <person name="Nelson J."/>
            <person name="Hou S."/>
            <person name="Wollam A."/>
            <person name="Pepin K.H."/>
            <person name="Johnson M."/>
            <person name="Bhonagiri V."/>
            <person name="Zhang X."/>
            <person name="Suruliraj S."/>
            <person name="Warren W."/>
            <person name="Chinwalla A."/>
            <person name="Mardis E.R."/>
            <person name="Wilson R.K."/>
        </authorList>
    </citation>
    <scope>NUCLEOTIDE SEQUENCE [LARGE SCALE GENOMIC DNA]</scope>
    <source>
        <strain evidence="1 2">ATCC 29315</strain>
    </source>
</reference>
<protein>
    <submittedName>
        <fullName evidence="1">Uncharacterized protein</fullName>
    </submittedName>
</protein>
<dbReference type="AlphaFoldDB" id="D4DVF7"/>
<evidence type="ECO:0000313" key="1">
    <source>
        <dbReference type="EMBL" id="EFE48157.1"/>
    </source>
</evidence>
<gene>
    <name evidence="1" type="ORF">NEIELOOT_03074</name>
</gene>
<proteinExistence type="predicted"/>
<name>D4DVF7_NEIEG</name>
<dbReference type="EMBL" id="ADBF01000259">
    <property type="protein sequence ID" value="EFE48157.1"/>
    <property type="molecule type" value="Genomic_DNA"/>
</dbReference>
<organism evidence="1 2">
    <name type="scientific">Neisseria elongata subsp. glycolytica ATCC 29315</name>
    <dbReference type="NCBI Taxonomy" id="546263"/>
    <lineage>
        <taxon>Bacteria</taxon>
        <taxon>Pseudomonadati</taxon>
        <taxon>Pseudomonadota</taxon>
        <taxon>Betaproteobacteria</taxon>
        <taxon>Neisseriales</taxon>
        <taxon>Neisseriaceae</taxon>
        <taxon>Neisseria</taxon>
    </lineage>
</organism>